<dbReference type="InterPro" id="IPR021130">
    <property type="entry name" value="PRib-ATP_PPHydrolase-like"/>
</dbReference>
<dbReference type="CDD" id="cd11530">
    <property type="entry name" value="NTP-PPase_DR2231_like"/>
    <property type="match status" value="1"/>
</dbReference>
<dbReference type="Pfam" id="PF01503">
    <property type="entry name" value="PRA-PH"/>
    <property type="match status" value="1"/>
</dbReference>
<dbReference type="Proteomes" id="UP000707731">
    <property type="component" value="Unassembled WGS sequence"/>
</dbReference>
<evidence type="ECO:0000313" key="1">
    <source>
        <dbReference type="EMBL" id="MBF6358173.1"/>
    </source>
</evidence>
<protein>
    <submittedName>
        <fullName evidence="1">Uncharacterized protein</fullName>
    </submittedName>
</protein>
<organism evidence="1 2">
    <name type="scientific">Nocardia higoensis</name>
    <dbReference type="NCBI Taxonomy" id="228599"/>
    <lineage>
        <taxon>Bacteria</taxon>
        <taxon>Bacillati</taxon>
        <taxon>Actinomycetota</taxon>
        <taxon>Actinomycetes</taxon>
        <taxon>Mycobacteriales</taxon>
        <taxon>Nocardiaceae</taxon>
        <taxon>Nocardia</taxon>
    </lineage>
</organism>
<dbReference type="RefSeq" id="WP_195005012.1">
    <property type="nucleotide sequence ID" value="NZ_JADLQN010000010.1"/>
</dbReference>
<accession>A0ABS0DJU3</accession>
<evidence type="ECO:0000313" key="2">
    <source>
        <dbReference type="Proteomes" id="UP000707731"/>
    </source>
</evidence>
<dbReference type="EMBL" id="JADLQN010000010">
    <property type="protein sequence ID" value="MBF6358173.1"/>
    <property type="molecule type" value="Genomic_DNA"/>
</dbReference>
<dbReference type="InterPro" id="IPR033653">
    <property type="entry name" value="NTP-PPase_DR2231-like"/>
</dbReference>
<gene>
    <name evidence="1" type="ORF">IU449_27120</name>
</gene>
<comment type="caution">
    <text evidence="1">The sequence shown here is derived from an EMBL/GenBank/DDBJ whole genome shotgun (WGS) entry which is preliminary data.</text>
</comment>
<keyword evidence="2" id="KW-1185">Reference proteome</keyword>
<dbReference type="Gene3D" id="1.10.3420.10">
    <property type="entry name" value="putative ntp pyrophosphohydrolase like domain"/>
    <property type="match status" value="2"/>
</dbReference>
<name>A0ABS0DJU3_9NOCA</name>
<reference evidence="1 2" key="1">
    <citation type="submission" date="2020-10" db="EMBL/GenBank/DDBJ databases">
        <title>Identification of Nocardia species via Next-generation sequencing and recognition of intraspecies genetic diversity.</title>
        <authorList>
            <person name="Li P."/>
            <person name="Li P."/>
            <person name="Lu B."/>
        </authorList>
    </citation>
    <scope>NUCLEOTIDE SEQUENCE [LARGE SCALE GENOMIC DNA]</scope>
    <source>
        <strain evidence="1 2">BJ06-0143</strain>
    </source>
</reference>
<proteinExistence type="predicted"/>
<sequence length="199" mass="22375">MNDLWFDVAKFNAACGVRLRETPGWVTEDELALALRLIDEERDELATALRARDMIETADAIADGLYVRAGLLLRLGIARTYITELLVPARDPLSWEDLDDVEQVIADLDADDRRIRGVVTARNLLQVDTFTHRTMHQLSALAVILRIPLDRVWGEVQRSNLAKLVDGKALRREDGKIVKPEGWQPPNIGAILYPQDQAA</sequence>
<dbReference type="InterPro" id="IPR023292">
    <property type="entry name" value="NTP_PyroPHydrolase-like_dom_sf"/>
</dbReference>